<dbReference type="GO" id="GO:0008237">
    <property type="term" value="F:metallopeptidase activity"/>
    <property type="evidence" value="ECO:0007669"/>
    <property type="project" value="UniProtKB-KW"/>
</dbReference>
<reference evidence="7" key="1">
    <citation type="submission" date="2018-05" db="EMBL/GenBank/DDBJ databases">
        <authorList>
            <person name="Lanie J.A."/>
            <person name="Ng W.-L."/>
            <person name="Kazmierczak K.M."/>
            <person name="Andrzejewski T.M."/>
            <person name="Davidsen T.M."/>
            <person name="Wayne K.J."/>
            <person name="Tettelin H."/>
            <person name="Glass J.I."/>
            <person name="Rusch D."/>
            <person name="Podicherti R."/>
            <person name="Tsui H.-C.T."/>
            <person name="Winkler M.E."/>
        </authorList>
    </citation>
    <scope>NUCLEOTIDE SEQUENCE</scope>
</reference>
<dbReference type="InterPro" id="IPR011249">
    <property type="entry name" value="Metalloenz_LuxS/M16"/>
</dbReference>
<dbReference type="PANTHER" id="PTHR43690:SF35">
    <property type="entry name" value="NON-CATALYTIC MEMBER OF PEPTIDASE SUBFAMILY M16B-RELATED"/>
    <property type="match status" value="1"/>
</dbReference>
<feature type="non-terminal residue" evidence="7">
    <location>
        <position position="164"/>
    </location>
</feature>
<dbReference type="Pfam" id="PF00675">
    <property type="entry name" value="Peptidase_M16"/>
    <property type="match status" value="1"/>
</dbReference>
<name>A0A382SYI7_9ZZZZ</name>
<evidence type="ECO:0000259" key="6">
    <source>
        <dbReference type="Pfam" id="PF00675"/>
    </source>
</evidence>
<gene>
    <name evidence="7" type="ORF">METZ01_LOCUS367637</name>
</gene>
<dbReference type="SUPFAM" id="SSF63411">
    <property type="entry name" value="LuxS/MPP-like metallohydrolase"/>
    <property type="match status" value="1"/>
</dbReference>
<feature type="domain" description="Peptidase M16 N-terminal" evidence="6">
    <location>
        <begin position="17"/>
        <end position="137"/>
    </location>
</feature>
<comment type="similarity">
    <text evidence="1">Belongs to the peptidase M16 family.</text>
</comment>
<keyword evidence="3" id="KW-0378">Hydrolase</keyword>
<keyword evidence="4" id="KW-0862">Zinc</keyword>
<evidence type="ECO:0000313" key="7">
    <source>
        <dbReference type="EMBL" id="SVD14783.1"/>
    </source>
</evidence>
<dbReference type="InterPro" id="IPR050626">
    <property type="entry name" value="Peptidase_M16"/>
</dbReference>
<evidence type="ECO:0000256" key="3">
    <source>
        <dbReference type="ARBA" id="ARBA00022801"/>
    </source>
</evidence>
<proteinExistence type="inferred from homology"/>
<keyword evidence="2" id="KW-0645">Protease</keyword>
<evidence type="ECO:0000256" key="4">
    <source>
        <dbReference type="ARBA" id="ARBA00022833"/>
    </source>
</evidence>
<dbReference type="AlphaFoldDB" id="A0A382SYI7"/>
<sequence length="164" mass="19097">MTSIQFEKRTLSNGLDVIVHRDHSVPMVAINVWYHVGAKNEEPGKTGFAHLFEHVMFEGSKNHNKDYFEPLQKIGANINGSTTSDRTNYWETLPSNYMDLALWLESDRMGFLLDALDQERFDLQRDVVKNERRQSYENRPYGLASLKLQELLFPAPHPYNWPVI</sequence>
<evidence type="ECO:0000256" key="1">
    <source>
        <dbReference type="ARBA" id="ARBA00007261"/>
    </source>
</evidence>
<keyword evidence="5" id="KW-0482">Metalloprotease</keyword>
<dbReference type="GO" id="GO:0006508">
    <property type="term" value="P:proteolysis"/>
    <property type="evidence" value="ECO:0007669"/>
    <property type="project" value="UniProtKB-KW"/>
</dbReference>
<organism evidence="7">
    <name type="scientific">marine metagenome</name>
    <dbReference type="NCBI Taxonomy" id="408172"/>
    <lineage>
        <taxon>unclassified sequences</taxon>
        <taxon>metagenomes</taxon>
        <taxon>ecological metagenomes</taxon>
    </lineage>
</organism>
<dbReference type="GO" id="GO:0046872">
    <property type="term" value="F:metal ion binding"/>
    <property type="evidence" value="ECO:0007669"/>
    <property type="project" value="InterPro"/>
</dbReference>
<evidence type="ECO:0000256" key="5">
    <source>
        <dbReference type="ARBA" id="ARBA00023049"/>
    </source>
</evidence>
<accession>A0A382SYI7</accession>
<dbReference type="InterPro" id="IPR011765">
    <property type="entry name" value="Pept_M16_N"/>
</dbReference>
<dbReference type="Gene3D" id="3.30.830.10">
    <property type="entry name" value="Metalloenzyme, LuxS/M16 peptidase-like"/>
    <property type="match status" value="1"/>
</dbReference>
<protein>
    <recommendedName>
        <fullName evidence="6">Peptidase M16 N-terminal domain-containing protein</fullName>
    </recommendedName>
</protein>
<dbReference type="EMBL" id="UINC01132450">
    <property type="protein sequence ID" value="SVD14783.1"/>
    <property type="molecule type" value="Genomic_DNA"/>
</dbReference>
<evidence type="ECO:0000256" key="2">
    <source>
        <dbReference type="ARBA" id="ARBA00022670"/>
    </source>
</evidence>
<dbReference type="PANTHER" id="PTHR43690">
    <property type="entry name" value="NARDILYSIN"/>
    <property type="match status" value="1"/>
</dbReference>